<dbReference type="InterPro" id="IPR045378">
    <property type="entry name" value="LNT_N"/>
</dbReference>
<gene>
    <name evidence="9 11" type="primary">lnt</name>
    <name evidence="11" type="ORF">F0185_07385</name>
</gene>
<dbReference type="HAMAP" id="MF_01148">
    <property type="entry name" value="Lnt"/>
    <property type="match status" value="1"/>
</dbReference>
<evidence type="ECO:0000256" key="9">
    <source>
        <dbReference type="HAMAP-Rule" id="MF_01148"/>
    </source>
</evidence>
<comment type="pathway">
    <text evidence="9">Protein modification; lipoprotein biosynthesis (N-acyl transfer).</text>
</comment>
<feature type="transmembrane region" description="Helical" evidence="9">
    <location>
        <begin position="709"/>
        <end position="726"/>
    </location>
</feature>
<keyword evidence="7 9" id="KW-0472">Membrane</keyword>
<feature type="transmembrane region" description="Helical" evidence="9">
    <location>
        <begin position="746"/>
        <end position="769"/>
    </location>
</feature>
<evidence type="ECO:0000259" key="10">
    <source>
        <dbReference type="PROSITE" id="PS50263"/>
    </source>
</evidence>
<protein>
    <recommendedName>
        <fullName evidence="9">Apolipoprotein N-acyltransferase</fullName>
        <shortName evidence="9">ALP N-acyltransferase</shortName>
        <ecNumber evidence="9">2.3.1.269</ecNumber>
    </recommendedName>
</protein>
<keyword evidence="5 9" id="KW-0812">Transmembrane</keyword>
<name>A0ABX0LND6_9BURK</name>
<keyword evidence="8 9" id="KW-0012">Acyltransferase</keyword>
<feature type="transmembrane region" description="Helical" evidence="9">
    <location>
        <begin position="80"/>
        <end position="100"/>
    </location>
</feature>
<proteinExistence type="inferred from homology"/>
<comment type="function">
    <text evidence="9">Catalyzes the phospholipid dependent N-acylation of the N-terminal cysteine of apolipoprotein, the last step in lipoprotein maturation.</text>
</comment>
<feature type="transmembrane region" description="Helical" evidence="9">
    <location>
        <begin position="20"/>
        <end position="43"/>
    </location>
</feature>
<evidence type="ECO:0000256" key="7">
    <source>
        <dbReference type="ARBA" id="ARBA00023136"/>
    </source>
</evidence>
<dbReference type="Pfam" id="PF00795">
    <property type="entry name" value="CN_hydrolase"/>
    <property type="match status" value="1"/>
</dbReference>
<dbReference type="RefSeq" id="WP_167223042.1">
    <property type="nucleotide sequence ID" value="NZ_VUYU01000004.1"/>
</dbReference>
<evidence type="ECO:0000313" key="11">
    <source>
        <dbReference type="EMBL" id="NHZ33412.1"/>
    </source>
</evidence>
<keyword evidence="3 9" id="KW-1003">Cell membrane</keyword>
<dbReference type="InterPro" id="IPR004563">
    <property type="entry name" value="Apolipo_AcylTrfase"/>
</dbReference>
<feature type="transmembrane region" description="Helical" evidence="9">
    <location>
        <begin position="555"/>
        <end position="573"/>
    </location>
</feature>
<dbReference type="SUPFAM" id="SSF56317">
    <property type="entry name" value="Carbon-nitrogen hydrolase"/>
    <property type="match status" value="1"/>
</dbReference>
<keyword evidence="4 9" id="KW-0808">Transferase</keyword>
<evidence type="ECO:0000256" key="4">
    <source>
        <dbReference type="ARBA" id="ARBA00022679"/>
    </source>
</evidence>
<comment type="catalytic activity">
    <reaction evidence="9">
        <text>N-terminal S-1,2-diacyl-sn-glyceryl-L-cysteinyl-[lipoprotein] + a glycerophospholipid = N-acyl-S-1,2-diacyl-sn-glyceryl-L-cysteinyl-[lipoprotein] + a 2-acyl-sn-glycero-3-phospholipid + H(+)</text>
        <dbReference type="Rhea" id="RHEA:48228"/>
        <dbReference type="Rhea" id="RHEA-COMP:14681"/>
        <dbReference type="Rhea" id="RHEA-COMP:14684"/>
        <dbReference type="ChEBI" id="CHEBI:15378"/>
        <dbReference type="ChEBI" id="CHEBI:136912"/>
        <dbReference type="ChEBI" id="CHEBI:140656"/>
        <dbReference type="ChEBI" id="CHEBI:140657"/>
        <dbReference type="ChEBI" id="CHEBI:140660"/>
        <dbReference type="EC" id="2.3.1.269"/>
    </reaction>
</comment>
<evidence type="ECO:0000256" key="2">
    <source>
        <dbReference type="ARBA" id="ARBA00010065"/>
    </source>
</evidence>
<evidence type="ECO:0000256" key="1">
    <source>
        <dbReference type="ARBA" id="ARBA00004651"/>
    </source>
</evidence>
<feature type="transmembrane region" description="Helical" evidence="9">
    <location>
        <begin position="495"/>
        <end position="519"/>
    </location>
</feature>
<feature type="transmembrane region" description="Helical" evidence="9">
    <location>
        <begin position="196"/>
        <end position="217"/>
    </location>
</feature>
<dbReference type="Proteomes" id="UP000785613">
    <property type="component" value="Unassembled WGS sequence"/>
</dbReference>
<dbReference type="Pfam" id="PF20154">
    <property type="entry name" value="LNT_N"/>
    <property type="match status" value="1"/>
</dbReference>
<comment type="caution">
    <text evidence="9">Lacks conserved residue(s) required for the propagation of feature annotation.</text>
</comment>
<evidence type="ECO:0000256" key="6">
    <source>
        <dbReference type="ARBA" id="ARBA00022989"/>
    </source>
</evidence>
<comment type="caution">
    <text evidence="11">The sequence shown here is derived from an EMBL/GenBank/DDBJ whole genome shotgun (WGS) entry which is preliminary data.</text>
</comment>
<keyword evidence="12" id="KW-1185">Reference proteome</keyword>
<keyword evidence="6 9" id="KW-1133">Transmembrane helix</keyword>
<sequence>MTLLNNATVRTVGGILASGAMVALYARGGAAWALGFVLLAPWLRTLDASPTLAAALLRAWLMSLAYTAAAFAWFGSALGIYAQFGAATGVALLLLAAPLFQPQFIVFALVRHITLRRHGAVLGALAGAAAWVATQAAAPGLLGDTLGHGLYPSRLLRQGADVGGTAGLTVLLLLANEGVAAALARRADGWRVAARPLAAAALAPLLLAGYGLVALSASPAPAGKPLRVGLIQSNIVAYDRQRQEKGTHAVVREILDTHFAMSYDAVVRQRADAVLWPETAYPTTFGHPKSEAGADFDREILAIVNAAGVPFVFGTYDRDSAGEYNAAAFVQPGAGLTGFYRKTHLFPLTEYVPAWLDGPRLRRALPWTGDWRPGNGARVFPLRLADGREIAVLPLICLDDVDPALAIDGARLGAQAILTMSNDSWFSASPLGAEMHQVAAAFRSIETRLPQFRATTNGYSAVIDASGGVLAGTRMGERTLVIADVPVRVPPRTLMVIWGDWVGLAAGAFLALLAACSVLPSWRPRAAHAPAAVGVMPGPVDVAVLSPAARMAAGLLRAFARGGLLWMCVALLLDEALRTNTLAQMRMFSAFFLAPEAAAWCVLFLFSAKLSLADGKLVLARDARRLEIALADIATVRCWRLPLPCPGISVRLAGGQRYALALTDPGALAAHLAGAGGPAVQQRTHSLAVMQAYAQAALAMRRSRLDHPVAKFVLLPLALAIPAFHLHQQISYGGPFGEYYSFGLKAYLTAFALWWAAWAIGVVLSGALLRSAIESATLLAAWLRPARAVDIRQRLERGGHLALFLGLPAWLLLTIFRA</sequence>
<dbReference type="InterPro" id="IPR036526">
    <property type="entry name" value="C-N_Hydrolase_sf"/>
</dbReference>
<dbReference type="PANTHER" id="PTHR38686:SF1">
    <property type="entry name" value="APOLIPOPROTEIN N-ACYLTRANSFERASE"/>
    <property type="match status" value="1"/>
</dbReference>
<evidence type="ECO:0000256" key="8">
    <source>
        <dbReference type="ARBA" id="ARBA00023315"/>
    </source>
</evidence>
<evidence type="ECO:0000256" key="5">
    <source>
        <dbReference type="ARBA" id="ARBA00022692"/>
    </source>
</evidence>
<dbReference type="EC" id="2.3.1.269" evidence="9"/>
<feature type="transmembrane region" description="Helical" evidence="9">
    <location>
        <begin position="55"/>
        <end position="74"/>
    </location>
</feature>
<dbReference type="EMBL" id="VUYU01000004">
    <property type="protein sequence ID" value="NHZ33412.1"/>
    <property type="molecule type" value="Genomic_DNA"/>
</dbReference>
<dbReference type="CDD" id="cd07571">
    <property type="entry name" value="ALP_N-acyl_transferase"/>
    <property type="match status" value="1"/>
</dbReference>
<dbReference type="PANTHER" id="PTHR38686">
    <property type="entry name" value="APOLIPOPROTEIN N-ACYLTRANSFERASE"/>
    <property type="match status" value="1"/>
</dbReference>
<dbReference type="InterPro" id="IPR003010">
    <property type="entry name" value="C-N_Hydrolase"/>
</dbReference>
<evidence type="ECO:0000256" key="3">
    <source>
        <dbReference type="ARBA" id="ARBA00022475"/>
    </source>
</evidence>
<feature type="domain" description="CN hydrolase" evidence="10">
    <location>
        <begin position="226"/>
        <end position="487"/>
    </location>
</feature>
<reference evidence="11 12" key="1">
    <citation type="submission" date="2019-09" db="EMBL/GenBank/DDBJ databases">
        <title>Taxonomy of Antarctic Massilia spp.: description of Massilia rubra sp. nov., Massilia aquatica sp. nov., Massilia mucilaginosa sp. nov., Massilia frigida sp. nov. isolated from streams, lakes and regoliths.</title>
        <authorList>
            <person name="Holochova P."/>
            <person name="Sedlacek I."/>
            <person name="Kralova S."/>
            <person name="Maslanova I."/>
            <person name="Busse H.-J."/>
            <person name="Stankova E."/>
            <person name="Vrbovska V."/>
            <person name="Kovarovic V."/>
            <person name="Bartak M."/>
            <person name="Svec P."/>
            <person name="Pantucek R."/>
        </authorList>
    </citation>
    <scope>NUCLEOTIDE SEQUENCE [LARGE SCALE GENOMIC DNA]</scope>
    <source>
        <strain evidence="11 12">CCM 8692</strain>
    </source>
</reference>
<dbReference type="NCBIfam" id="TIGR00546">
    <property type="entry name" value="lnt"/>
    <property type="match status" value="1"/>
</dbReference>
<feature type="transmembrane region" description="Helical" evidence="9">
    <location>
        <begin position="121"/>
        <end position="142"/>
    </location>
</feature>
<feature type="transmembrane region" description="Helical" evidence="9">
    <location>
        <begin position="798"/>
        <end position="816"/>
    </location>
</feature>
<comment type="subcellular location">
    <subcellularLocation>
        <location evidence="1 9">Cell membrane</location>
        <topology evidence="1 9">Multi-pass membrane protein</topology>
    </subcellularLocation>
</comment>
<evidence type="ECO:0000313" key="12">
    <source>
        <dbReference type="Proteomes" id="UP000785613"/>
    </source>
</evidence>
<dbReference type="Gene3D" id="3.60.110.10">
    <property type="entry name" value="Carbon-nitrogen hydrolase"/>
    <property type="match status" value="1"/>
</dbReference>
<comment type="similarity">
    <text evidence="2 9">Belongs to the CN hydrolase family. Apolipoprotein N-acyltransferase subfamily.</text>
</comment>
<organism evidence="11 12">
    <name type="scientific">Massilia rubra</name>
    <dbReference type="NCBI Taxonomy" id="2607910"/>
    <lineage>
        <taxon>Bacteria</taxon>
        <taxon>Pseudomonadati</taxon>
        <taxon>Pseudomonadota</taxon>
        <taxon>Betaproteobacteria</taxon>
        <taxon>Burkholderiales</taxon>
        <taxon>Oxalobacteraceae</taxon>
        <taxon>Telluria group</taxon>
        <taxon>Massilia</taxon>
    </lineage>
</organism>
<feature type="transmembrane region" description="Helical" evidence="9">
    <location>
        <begin position="585"/>
        <end position="606"/>
    </location>
</feature>
<feature type="transmembrane region" description="Helical" evidence="9">
    <location>
        <begin position="162"/>
        <end position="184"/>
    </location>
</feature>
<accession>A0ABX0LND6</accession>
<dbReference type="PROSITE" id="PS50263">
    <property type="entry name" value="CN_HYDROLASE"/>
    <property type="match status" value="1"/>
</dbReference>